<dbReference type="GO" id="GO:0016233">
    <property type="term" value="P:telomere capping"/>
    <property type="evidence" value="ECO:0007669"/>
    <property type="project" value="InterPro"/>
</dbReference>
<proteinExistence type="predicted"/>
<accession>A0A151GTC6</accession>
<gene>
    <name evidence="1" type="ORF">DCS_01450</name>
</gene>
<dbReference type="AlphaFoldDB" id="A0A151GTC6"/>
<evidence type="ECO:0000313" key="2">
    <source>
        <dbReference type="Proteomes" id="UP000076580"/>
    </source>
</evidence>
<dbReference type="GO" id="GO:0043047">
    <property type="term" value="F:single-stranded telomeric DNA binding"/>
    <property type="evidence" value="ECO:0007669"/>
    <property type="project" value="InterPro"/>
</dbReference>
<name>A0A151GTC6_DRECN</name>
<dbReference type="GeneID" id="63714093"/>
<dbReference type="Proteomes" id="UP000076580">
    <property type="component" value="Chromosome 01"/>
</dbReference>
<dbReference type="EMBL" id="LAYC01000001">
    <property type="protein sequence ID" value="KYK60313.1"/>
    <property type="molecule type" value="Genomic_DNA"/>
</dbReference>
<dbReference type="InterPro" id="IPR012340">
    <property type="entry name" value="NA-bd_OB-fold"/>
</dbReference>
<dbReference type="RefSeq" id="XP_040659665.1">
    <property type="nucleotide sequence ID" value="XM_040798782.1"/>
</dbReference>
<sequence>MPRGPTPSQLCLLSALAKQSVGDKTRSVTAYSTASAMLTLGHRYPAGSNALVSVNIELVLQTLQSGLTRVGEWVNVIGYVTAKPKANGSADGPVACVQALLVWSTGPLDLQRYEGTFDQGAAPPT</sequence>
<dbReference type="Pfam" id="PF12658">
    <property type="entry name" value="Ten1"/>
    <property type="match status" value="1"/>
</dbReference>
<comment type="caution">
    <text evidence="1">The sequence shown here is derived from an EMBL/GenBank/DDBJ whole genome shotgun (WGS) entry which is preliminary data.</text>
</comment>
<reference evidence="1 2" key="1">
    <citation type="journal article" date="2016" name="Sci. Rep.">
        <title>Insights into Adaptations to a Near-Obligate Nematode Endoparasitic Lifestyle from the Finished Genome of Drechmeria coniospora.</title>
        <authorList>
            <person name="Zhang L."/>
            <person name="Zhou Z."/>
            <person name="Guo Q."/>
            <person name="Fokkens L."/>
            <person name="Miskei M."/>
            <person name="Pocsi I."/>
            <person name="Zhang W."/>
            <person name="Chen M."/>
            <person name="Wang L."/>
            <person name="Sun Y."/>
            <person name="Donzelli B.G."/>
            <person name="Gibson D.M."/>
            <person name="Nelson D.R."/>
            <person name="Luo J.G."/>
            <person name="Rep M."/>
            <person name="Liu H."/>
            <person name="Yang S."/>
            <person name="Wang J."/>
            <person name="Krasnoff S.B."/>
            <person name="Xu Y."/>
            <person name="Molnar I."/>
            <person name="Lin M."/>
        </authorList>
    </citation>
    <scope>NUCLEOTIDE SEQUENCE [LARGE SCALE GENOMIC DNA]</scope>
    <source>
        <strain evidence="1 2">ARSEF 6962</strain>
    </source>
</reference>
<dbReference type="GO" id="GO:1990879">
    <property type="term" value="C:CST complex"/>
    <property type="evidence" value="ECO:0007669"/>
    <property type="project" value="InterPro"/>
</dbReference>
<dbReference type="InterPro" id="IPR024222">
    <property type="entry name" value="Ten1_fungal"/>
</dbReference>
<evidence type="ECO:0000313" key="1">
    <source>
        <dbReference type="EMBL" id="KYK60313.1"/>
    </source>
</evidence>
<dbReference type="Gene3D" id="2.40.50.140">
    <property type="entry name" value="Nucleic acid-binding proteins"/>
    <property type="match status" value="1"/>
</dbReference>
<protein>
    <submittedName>
        <fullName evidence="1">Telomere length regulation/capping, TEN1</fullName>
    </submittedName>
</protein>
<keyword evidence="2" id="KW-1185">Reference proteome</keyword>
<dbReference type="InParanoid" id="A0A151GTC6"/>
<organism evidence="1 2">
    <name type="scientific">Drechmeria coniospora</name>
    <name type="common">Nematophagous fungus</name>
    <name type="synonym">Meria coniospora</name>
    <dbReference type="NCBI Taxonomy" id="98403"/>
    <lineage>
        <taxon>Eukaryota</taxon>
        <taxon>Fungi</taxon>
        <taxon>Dikarya</taxon>
        <taxon>Ascomycota</taxon>
        <taxon>Pezizomycotina</taxon>
        <taxon>Sordariomycetes</taxon>
        <taxon>Hypocreomycetidae</taxon>
        <taxon>Hypocreales</taxon>
        <taxon>Ophiocordycipitaceae</taxon>
        <taxon>Drechmeria</taxon>
    </lineage>
</organism>